<accession>A0A1A8MZ55</accession>
<gene>
    <name evidence="2" type="primary">ACAP1</name>
</gene>
<dbReference type="AlphaFoldDB" id="A0A1A8MZ55"/>
<evidence type="ECO:0000313" key="2">
    <source>
        <dbReference type="EMBL" id="SBR61907.1"/>
    </source>
</evidence>
<feature type="region of interest" description="Disordered" evidence="1">
    <location>
        <begin position="1"/>
        <end position="36"/>
    </location>
</feature>
<reference evidence="2" key="2">
    <citation type="submission" date="2016-06" db="EMBL/GenBank/DDBJ databases">
        <title>The genome of a short-lived fish provides insights into sex chromosome evolution and the genetic control of aging.</title>
        <authorList>
            <person name="Reichwald K."/>
            <person name="Felder M."/>
            <person name="Petzold A."/>
            <person name="Koch P."/>
            <person name="Groth M."/>
            <person name="Platzer M."/>
        </authorList>
    </citation>
    <scope>NUCLEOTIDE SEQUENCE</scope>
    <source>
        <tissue evidence="2">Brain</tissue>
    </source>
</reference>
<protein>
    <submittedName>
        <fullName evidence="2">ArfGAP with coiled-coil, ankyrin repeat and PH domains 1</fullName>
    </submittedName>
</protein>
<feature type="non-terminal residue" evidence="2">
    <location>
        <position position="36"/>
    </location>
</feature>
<evidence type="ECO:0000256" key="1">
    <source>
        <dbReference type="SAM" id="MobiDB-lite"/>
    </source>
</evidence>
<feature type="non-terminal residue" evidence="2">
    <location>
        <position position="1"/>
    </location>
</feature>
<organism evidence="2">
    <name type="scientific">Nothobranchius pienaari</name>
    <dbReference type="NCBI Taxonomy" id="704102"/>
    <lineage>
        <taxon>Eukaryota</taxon>
        <taxon>Metazoa</taxon>
        <taxon>Chordata</taxon>
        <taxon>Craniata</taxon>
        <taxon>Vertebrata</taxon>
        <taxon>Euteleostomi</taxon>
        <taxon>Actinopterygii</taxon>
        <taxon>Neopterygii</taxon>
        <taxon>Teleostei</taxon>
        <taxon>Neoteleostei</taxon>
        <taxon>Acanthomorphata</taxon>
        <taxon>Ovalentaria</taxon>
        <taxon>Atherinomorphae</taxon>
        <taxon>Cyprinodontiformes</taxon>
        <taxon>Nothobranchiidae</taxon>
        <taxon>Nothobranchius</taxon>
    </lineage>
</organism>
<name>A0A1A8MZ55_9TELE</name>
<sequence length="36" mass="3930">KAAASLDQRRPKQHRLSLSGAQRGCAQSSEDTHTHT</sequence>
<reference evidence="2" key="1">
    <citation type="submission" date="2016-05" db="EMBL/GenBank/DDBJ databases">
        <authorList>
            <person name="Lavstsen T."/>
            <person name="Jespersen J.S."/>
        </authorList>
    </citation>
    <scope>NUCLEOTIDE SEQUENCE</scope>
    <source>
        <tissue evidence="2">Brain</tissue>
    </source>
</reference>
<dbReference type="EMBL" id="HAEF01020748">
    <property type="protein sequence ID" value="SBR61907.1"/>
    <property type="molecule type" value="Transcribed_RNA"/>
</dbReference>
<proteinExistence type="predicted"/>